<dbReference type="InterPro" id="IPR036291">
    <property type="entry name" value="NAD(P)-bd_dom_sf"/>
</dbReference>
<comment type="caution">
    <text evidence="7">The sequence shown here is derived from an EMBL/GenBank/DDBJ whole genome shotgun (WGS) entry which is preliminary data.</text>
</comment>
<evidence type="ECO:0000256" key="4">
    <source>
        <dbReference type="RuleBase" id="RU003719"/>
    </source>
</evidence>
<dbReference type="SUPFAM" id="SSF52283">
    <property type="entry name" value="Formate/glycerate dehydrogenase catalytic domain-like"/>
    <property type="match status" value="1"/>
</dbReference>
<dbReference type="CDD" id="cd05299">
    <property type="entry name" value="CtBP_dh"/>
    <property type="match status" value="1"/>
</dbReference>
<feature type="domain" description="D-isomer specific 2-hydroxyacid dehydrogenase NAD-binding" evidence="6">
    <location>
        <begin position="111"/>
        <end position="287"/>
    </location>
</feature>
<dbReference type="InterPro" id="IPR006139">
    <property type="entry name" value="D-isomer_2_OHA_DH_cat_dom"/>
</dbReference>
<comment type="similarity">
    <text evidence="1 4">Belongs to the D-isomer specific 2-hydroxyacid dehydrogenase family.</text>
</comment>
<dbReference type="SUPFAM" id="SSF51735">
    <property type="entry name" value="NAD(P)-binding Rossmann-fold domains"/>
    <property type="match status" value="1"/>
</dbReference>
<dbReference type="GO" id="GO:0003714">
    <property type="term" value="F:transcription corepressor activity"/>
    <property type="evidence" value="ECO:0007669"/>
    <property type="project" value="InterPro"/>
</dbReference>
<reference evidence="7" key="1">
    <citation type="submission" date="2021-02" db="EMBL/GenBank/DDBJ databases">
        <title>Infant gut strain persistence is associated with maternal origin, phylogeny, and functional potential including surface adhesion and iron acquisition.</title>
        <authorList>
            <person name="Lou Y.C."/>
        </authorList>
    </citation>
    <scope>NUCLEOTIDE SEQUENCE</scope>
    <source>
        <strain evidence="7">L3_106_000M1_dasL3_106_000M1_concoct_15</strain>
    </source>
</reference>
<dbReference type="PANTHER" id="PTHR43761:SF1">
    <property type="entry name" value="D-ISOMER SPECIFIC 2-HYDROXYACID DEHYDROGENASE CATALYTIC DOMAIN-CONTAINING PROTEIN-RELATED"/>
    <property type="match status" value="1"/>
</dbReference>
<dbReference type="InterPro" id="IPR029752">
    <property type="entry name" value="D-isomer_DH_CS1"/>
</dbReference>
<dbReference type="AlphaFoldDB" id="A0A943EL20"/>
<dbReference type="Pfam" id="PF02826">
    <property type="entry name" value="2-Hacid_dh_C"/>
    <property type="match status" value="1"/>
</dbReference>
<evidence type="ECO:0000313" key="8">
    <source>
        <dbReference type="Proteomes" id="UP000754226"/>
    </source>
</evidence>
<dbReference type="Gene3D" id="3.40.50.720">
    <property type="entry name" value="NAD(P)-binding Rossmann-like Domain"/>
    <property type="match status" value="2"/>
</dbReference>
<gene>
    <name evidence="7" type="ORF">KHX13_08390</name>
</gene>
<evidence type="ECO:0000259" key="6">
    <source>
        <dbReference type="Pfam" id="PF02826"/>
    </source>
</evidence>
<dbReference type="InterPro" id="IPR043322">
    <property type="entry name" value="CtBP"/>
</dbReference>
<dbReference type="Pfam" id="PF00389">
    <property type="entry name" value="2-Hacid_dh"/>
    <property type="match status" value="1"/>
</dbReference>
<name>A0A943EL20_9FIRM</name>
<dbReference type="PROSITE" id="PS00065">
    <property type="entry name" value="D_2_HYDROXYACID_DH_1"/>
    <property type="match status" value="1"/>
</dbReference>
<dbReference type="InterPro" id="IPR029753">
    <property type="entry name" value="D-isomer_DH_CS"/>
</dbReference>
<dbReference type="InterPro" id="IPR050418">
    <property type="entry name" value="D-iso_2-hydroxyacid_DH_PdxB"/>
</dbReference>
<keyword evidence="3" id="KW-0520">NAD</keyword>
<feature type="domain" description="D-isomer specific 2-hydroxyacid dehydrogenase catalytic" evidence="5">
    <location>
        <begin position="45"/>
        <end position="315"/>
    </location>
</feature>
<evidence type="ECO:0000256" key="3">
    <source>
        <dbReference type="ARBA" id="ARBA00023027"/>
    </source>
</evidence>
<protein>
    <submittedName>
        <fullName evidence="7">C-terminal binding protein</fullName>
    </submittedName>
</protein>
<dbReference type="GO" id="GO:0016616">
    <property type="term" value="F:oxidoreductase activity, acting on the CH-OH group of donors, NAD or NADP as acceptor"/>
    <property type="evidence" value="ECO:0007669"/>
    <property type="project" value="InterPro"/>
</dbReference>
<dbReference type="PANTHER" id="PTHR43761">
    <property type="entry name" value="D-ISOMER SPECIFIC 2-HYDROXYACID DEHYDROGENASE FAMILY PROTEIN (AFU_ORTHOLOGUE AFUA_1G13630)"/>
    <property type="match status" value="1"/>
</dbReference>
<dbReference type="PROSITE" id="PS00671">
    <property type="entry name" value="D_2_HYDROXYACID_DH_3"/>
    <property type="match status" value="1"/>
</dbReference>
<evidence type="ECO:0000256" key="1">
    <source>
        <dbReference type="ARBA" id="ARBA00005854"/>
    </source>
</evidence>
<dbReference type="EMBL" id="JAGZCZ010000011">
    <property type="protein sequence ID" value="MBS5520320.1"/>
    <property type="molecule type" value="Genomic_DNA"/>
</dbReference>
<sequence length="319" mass="35086">MVVWIIDEEWTAYDVEISLLTKAFPGVTFRRSSYDFWHDLEKFGSTVDGLIAQVNVPLGDEVFIKMPRLKAISLYGTGCEAVDLEAAQKRGIAVRNVAGYSSEDIAEYVIMGILFLVRRMPLLLKRGENSPWGVRAIPVLPHRLSGLTLAIVGYGQIGRKTALKAKAMGMTVLAYNRSDKSLQMEEDGVIPVTWEEAFSKGDIVSLHLAASRDTAHIVDTHALSLMKKGTYLINTGRGSLLDEKALAEAVRKGTIAGALLDVVEKEPFTDESPLYGMPQIIVTPHISYATEESFAKLKQEAAENLVALMKGDRRNSLTS</sequence>
<evidence type="ECO:0000256" key="2">
    <source>
        <dbReference type="ARBA" id="ARBA00023002"/>
    </source>
</evidence>
<keyword evidence="2 4" id="KW-0560">Oxidoreductase</keyword>
<evidence type="ECO:0000259" key="5">
    <source>
        <dbReference type="Pfam" id="PF00389"/>
    </source>
</evidence>
<dbReference type="InterPro" id="IPR006140">
    <property type="entry name" value="D-isomer_DH_NAD-bd"/>
</dbReference>
<evidence type="ECO:0000313" key="7">
    <source>
        <dbReference type="EMBL" id="MBS5520320.1"/>
    </source>
</evidence>
<dbReference type="Proteomes" id="UP000754226">
    <property type="component" value="Unassembled WGS sequence"/>
</dbReference>
<dbReference type="GO" id="GO:0051287">
    <property type="term" value="F:NAD binding"/>
    <property type="evidence" value="ECO:0007669"/>
    <property type="project" value="InterPro"/>
</dbReference>
<accession>A0A943EL20</accession>
<proteinExistence type="inferred from homology"/>
<organism evidence="7 8">
    <name type="scientific">Acidaminococcus intestini</name>
    <dbReference type="NCBI Taxonomy" id="187327"/>
    <lineage>
        <taxon>Bacteria</taxon>
        <taxon>Bacillati</taxon>
        <taxon>Bacillota</taxon>
        <taxon>Negativicutes</taxon>
        <taxon>Acidaminococcales</taxon>
        <taxon>Acidaminococcaceae</taxon>
        <taxon>Acidaminococcus</taxon>
    </lineage>
</organism>